<dbReference type="InterPro" id="IPR012337">
    <property type="entry name" value="RNaseH-like_sf"/>
</dbReference>
<dbReference type="OrthoDB" id="53473at2"/>
<dbReference type="STRING" id="582672.SAMN05216360_102360"/>
<keyword evidence="2" id="KW-0540">Nuclease</keyword>
<dbReference type="Pfam" id="PF13546">
    <property type="entry name" value="DDE_5"/>
    <property type="match status" value="1"/>
</dbReference>
<dbReference type="Proteomes" id="UP000198704">
    <property type="component" value="Unassembled WGS sequence"/>
</dbReference>
<dbReference type="AlphaFoldDB" id="A0A1G9U005"/>
<evidence type="ECO:0000313" key="2">
    <source>
        <dbReference type="EMBL" id="SDM53256.1"/>
    </source>
</evidence>
<dbReference type="RefSeq" id="WP_091713648.1">
    <property type="nucleotide sequence ID" value="NZ_FNHS01000002.1"/>
</dbReference>
<evidence type="ECO:0000259" key="1">
    <source>
        <dbReference type="Pfam" id="PF13546"/>
    </source>
</evidence>
<dbReference type="SUPFAM" id="SSF53098">
    <property type="entry name" value="Ribonuclease H-like"/>
    <property type="match status" value="1"/>
</dbReference>
<name>A0A1G9U005_9HYPH</name>
<dbReference type="InterPro" id="IPR038721">
    <property type="entry name" value="IS701-like_DDE_dom"/>
</dbReference>
<organism evidence="2 3">
    <name type="scientific">Methylobacterium phyllostachyos</name>
    <dbReference type="NCBI Taxonomy" id="582672"/>
    <lineage>
        <taxon>Bacteria</taxon>
        <taxon>Pseudomonadati</taxon>
        <taxon>Pseudomonadota</taxon>
        <taxon>Alphaproteobacteria</taxon>
        <taxon>Hyphomicrobiales</taxon>
        <taxon>Methylobacteriaceae</taxon>
        <taxon>Methylobacterium</taxon>
    </lineage>
</organism>
<keyword evidence="3" id="KW-1185">Reference proteome</keyword>
<gene>
    <name evidence="2" type="ORF">SAMN05216360_102360</name>
</gene>
<keyword evidence="2" id="KW-0255">Endonuclease</keyword>
<dbReference type="EMBL" id="FNHS01000002">
    <property type="protein sequence ID" value="SDM53256.1"/>
    <property type="molecule type" value="Genomic_DNA"/>
</dbReference>
<evidence type="ECO:0000313" key="3">
    <source>
        <dbReference type="Proteomes" id="UP000198704"/>
    </source>
</evidence>
<protein>
    <submittedName>
        <fullName evidence="2">DDE superfamily endonuclease</fullName>
    </submittedName>
</protein>
<proteinExistence type="predicted"/>
<sequence>MLPLPTRFAGIILAFAPLFVHRSWRHAQLLLIGAILTPGRRTVTSVLRILGRAQERRFVNVHRILNRAAWCPRTGSRILLRLLVDAFAQRGPVVLGLDDTIERRRGKRIAAKGIYRDPVRSSDSHFVKASGLRWMSLMLLAPIPWAGRVWALPFLTALVPSERACRERGRRHKPLLDVGRQLALQARRWLPGRDLILVGDGGFSALQFLDAMRRGGITAITRLRLDAALYDPAPPRPLGTIGRPRTKGARLPTLAARLAAKDTLWRKVVVPGWYGAGARAIEIASDTAVWRHGGLPVVPIRWVLIRDPEARFPPQSLLCTDPTREPTQIVGWFVRRWTVEVTFQEARAHLGVETQRQWSDTAIARTTPCLLALFSIVTLLAARLQARQRRRVAAAAWYPKPCPTFADALAAVRCAIWRERTLATSPRRSARTKPRFRLPASWVYALCHAA</sequence>
<feature type="domain" description="Transposase IS701-like DDE" evidence="1">
    <location>
        <begin position="16"/>
        <end position="261"/>
    </location>
</feature>
<dbReference type="GO" id="GO:0004519">
    <property type="term" value="F:endonuclease activity"/>
    <property type="evidence" value="ECO:0007669"/>
    <property type="project" value="UniProtKB-KW"/>
</dbReference>
<reference evidence="3" key="1">
    <citation type="submission" date="2016-10" db="EMBL/GenBank/DDBJ databases">
        <authorList>
            <person name="Varghese N."/>
            <person name="Submissions S."/>
        </authorList>
    </citation>
    <scope>NUCLEOTIDE SEQUENCE [LARGE SCALE GENOMIC DNA]</scope>
    <source>
        <strain evidence="3">BL47</strain>
    </source>
</reference>
<keyword evidence="2" id="KW-0378">Hydrolase</keyword>
<accession>A0A1G9U005</accession>